<feature type="compositionally biased region" description="Polar residues" evidence="1">
    <location>
        <begin position="203"/>
        <end position="215"/>
    </location>
</feature>
<feature type="transmembrane region" description="Helical" evidence="2">
    <location>
        <begin position="67"/>
        <end position="98"/>
    </location>
</feature>
<dbReference type="Proteomes" id="UP000000420">
    <property type="component" value="Chromosome"/>
</dbReference>
<evidence type="ECO:0000313" key="3">
    <source>
        <dbReference type="EMBL" id="AAY50880.1"/>
    </source>
</evidence>
<evidence type="ECO:0000313" key="4">
    <source>
        <dbReference type="Proteomes" id="UP000000420"/>
    </source>
</evidence>
<feature type="region of interest" description="Disordered" evidence="1">
    <location>
        <begin position="25"/>
        <end position="52"/>
    </location>
</feature>
<dbReference type="AlphaFoldDB" id="A0A0H2XBS6"/>
<name>A0A0H2XBS6_XANC8</name>
<protein>
    <submittedName>
        <fullName evidence="3">Uncharacterized protein</fullName>
    </submittedName>
</protein>
<dbReference type="KEGG" id="xcb:XC_3840"/>
<reference evidence="3 4" key="1">
    <citation type="journal article" date="2005" name="Genome Res.">
        <title>Comparative and functional genomic analyses of the pathogenicity of phytopathogen Xanthomonas campestris pv. campestris.</title>
        <authorList>
            <person name="Qian W."/>
            <person name="Jia Y."/>
            <person name="Ren S.X."/>
            <person name="He Y.Q."/>
            <person name="Feng J.X."/>
            <person name="Lu L.F."/>
            <person name="Sun Q."/>
            <person name="Ying G."/>
            <person name="Tang D.J."/>
            <person name="Tang H."/>
            <person name="Wu W."/>
            <person name="Hao P."/>
            <person name="Wang L."/>
            <person name="Jiang B.L."/>
            <person name="Zeng S."/>
            <person name="Gu W.Y."/>
            <person name="Lu G."/>
            <person name="Rong L."/>
            <person name="Tian Y."/>
            <person name="Yao Z."/>
            <person name="Fu G."/>
            <person name="Chen B."/>
            <person name="Fang R."/>
            <person name="Qiang B."/>
            <person name="Chen Z."/>
            <person name="Zhao G.P."/>
            <person name="Tang J.L."/>
            <person name="He C."/>
        </authorList>
    </citation>
    <scope>NUCLEOTIDE SEQUENCE [LARGE SCALE GENOMIC DNA]</scope>
    <source>
        <strain evidence="3 4">8004</strain>
    </source>
</reference>
<dbReference type="EMBL" id="CP000050">
    <property type="protein sequence ID" value="AAY50880.1"/>
    <property type="molecule type" value="Genomic_DNA"/>
</dbReference>
<feature type="compositionally biased region" description="Acidic residues" evidence="1">
    <location>
        <begin position="186"/>
        <end position="201"/>
    </location>
</feature>
<gene>
    <name evidence="3" type="ordered locus">XC_3840</name>
</gene>
<evidence type="ECO:0000256" key="1">
    <source>
        <dbReference type="SAM" id="MobiDB-lite"/>
    </source>
</evidence>
<dbReference type="HOGENOM" id="CLU_120039_0_0_6"/>
<feature type="compositionally biased region" description="Pro residues" evidence="1">
    <location>
        <begin position="40"/>
        <end position="49"/>
    </location>
</feature>
<evidence type="ECO:0000256" key="2">
    <source>
        <dbReference type="SAM" id="Phobius"/>
    </source>
</evidence>
<organism evidence="3 4">
    <name type="scientific">Xanthomonas campestris pv. campestris (strain 8004)</name>
    <dbReference type="NCBI Taxonomy" id="314565"/>
    <lineage>
        <taxon>Bacteria</taxon>
        <taxon>Pseudomonadati</taxon>
        <taxon>Pseudomonadota</taxon>
        <taxon>Gammaproteobacteria</taxon>
        <taxon>Lysobacterales</taxon>
        <taxon>Lysobacteraceae</taxon>
        <taxon>Xanthomonas</taxon>
    </lineage>
</organism>
<keyword evidence="2" id="KW-1133">Transmembrane helix</keyword>
<feature type="region of interest" description="Disordered" evidence="1">
    <location>
        <begin position="182"/>
        <end position="215"/>
    </location>
</feature>
<proteinExistence type="predicted"/>
<keyword evidence="2" id="KW-0472">Membrane</keyword>
<accession>A0A0H2XBS6</accession>
<sequence length="215" mass="22486">MDRNVGTQGCNSGNECGASGRARLRHHVASRSPGHRMSTLPPPLPPLASPPAAVAPARVSQRSPATVALLIVLGGVMTFGVVVLGVIAWIAVAGWSIFSEQAQAALQADAVVQQHIGKIDTMKVDVLATGAAPGGDEFVFSVTGDRGRGKVSATWVSDGAEREILTEGVLTMHDGREYTLPAEQASDSDSETEIESAESFEEQTWSTTPINASHC</sequence>
<keyword evidence="2" id="KW-0812">Transmembrane</keyword>